<dbReference type="InterPro" id="IPR005467">
    <property type="entry name" value="His_kinase_dom"/>
</dbReference>
<dbReference type="SUPFAM" id="SSF47384">
    <property type="entry name" value="Homodimeric domain of signal transducing histidine kinase"/>
    <property type="match status" value="1"/>
</dbReference>
<dbReference type="SMART" id="SM00388">
    <property type="entry name" value="HisKA"/>
    <property type="match status" value="1"/>
</dbReference>
<dbReference type="InterPro" id="IPR036890">
    <property type="entry name" value="HATPase_C_sf"/>
</dbReference>
<dbReference type="PANTHER" id="PTHR43047:SF72">
    <property type="entry name" value="OSMOSENSING HISTIDINE PROTEIN KINASE SLN1"/>
    <property type="match status" value="1"/>
</dbReference>
<dbReference type="Gene3D" id="3.30.450.20">
    <property type="entry name" value="PAS domain"/>
    <property type="match status" value="1"/>
</dbReference>
<dbReference type="SUPFAM" id="SSF47226">
    <property type="entry name" value="Histidine-containing phosphotransfer domain, HPT domain"/>
    <property type="match status" value="1"/>
</dbReference>
<comment type="catalytic activity">
    <reaction evidence="1">
        <text>ATP + protein L-histidine = ADP + protein N-phospho-L-histidine.</text>
        <dbReference type="EC" id="2.7.13.3"/>
    </reaction>
</comment>
<dbReference type="Gene3D" id="3.30.565.10">
    <property type="entry name" value="Histidine kinase-like ATPase, C-terminal domain"/>
    <property type="match status" value="1"/>
</dbReference>
<dbReference type="PROSITE" id="PS50894">
    <property type="entry name" value="HPT"/>
    <property type="match status" value="1"/>
</dbReference>
<dbReference type="InterPro" id="IPR013767">
    <property type="entry name" value="PAS_fold"/>
</dbReference>
<evidence type="ECO:0000256" key="7">
    <source>
        <dbReference type="ARBA" id="ARBA00022679"/>
    </source>
</evidence>
<dbReference type="CDD" id="cd13705">
    <property type="entry name" value="PBP2_BvgS_D1"/>
    <property type="match status" value="1"/>
</dbReference>
<dbReference type="KEGG" id="pfuw:KF707C_46210"/>
<keyword evidence="5" id="KW-0997">Cell inner membrane</keyword>
<dbReference type="eggNOG" id="COG2205">
    <property type="taxonomic scope" value="Bacteria"/>
</dbReference>
<dbReference type="GO" id="GO:0009927">
    <property type="term" value="F:histidine phosphotransfer kinase activity"/>
    <property type="evidence" value="ECO:0007669"/>
    <property type="project" value="TreeGrafter"/>
</dbReference>
<evidence type="ECO:0000313" key="16">
    <source>
        <dbReference type="EMBL" id="BAU76309.1"/>
    </source>
</evidence>
<dbReference type="Pfam" id="PF00989">
    <property type="entry name" value="PAS"/>
    <property type="match status" value="1"/>
</dbReference>
<dbReference type="EC" id="2.7.13.3" evidence="3"/>
<dbReference type="Proteomes" id="UP000218554">
    <property type="component" value="Chromosome"/>
</dbReference>
<dbReference type="InterPro" id="IPR000014">
    <property type="entry name" value="PAS"/>
</dbReference>
<organism evidence="16 17">
    <name type="scientific">Metapseudomonas furukawaii</name>
    <name type="common">Pseudomonas furukawaii</name>
    <dbReference type="NCBI Taxonomy" id="1149133"/>
    <lineage>
        <taxon>Bacteria</taxon>
        <taxon>Pseudomonadati</taxon>
        <taxon>Pseudomonadota</taxon>
        <taxon>Gammaproteobacteria</taxon>
        <taxon>Pseudomonadales</taxon>
        <taxon>Pseudomonadaceae</taxon>
        <taxon>Metapseudomonas</taxon>
    </lineage>
</organism>
<dbReference type="SUPFAM" id="SSF53850">
    <property type="entry name" value="Periplasmic binding protein-like II"/>
    <property type="match status" value="2"/>
</dbReference>
<dbReference type="InterPro" id="IPR003594">
    <property type="entry name" value="HATPase_dom"/>
</dbReference>
<dbReference type="CDD" id="cd17546">
    <property type="entry name" value="REC_hyHK_CKI1_RcsC-like"/>
    <property type="match status" value="1"/>
</dbReference>
<sequence length="1196" mass="133390">MCLRLLVRLVLIASTLSQSVLAAPEVLLLGARSLAFGDDLQLDEADRQWLRDKAELRLAIADDLPPFDITSSGGEYEGLTADIAGLLSRQLAIPVRILRYPSRAEASRAIIQGDADLLSSSNDFERRDPRLVLSRPYAPDRPSLIARQGDKRDWPEDLAGVQVAIVSNYLPLDMMQNRYPEAILTLYPSTAAALNSVLNRENDLYLGDLIVANYQINQIYEDHLRIARLADFKASGIGFAASRDQPRLLSLVDRVLEHMPRGNQSALLKRWSGGNSPSLLEPGLTLTPEEGQWLQRHPVVKVVTYGNYAPVSFFDNEGNYHGIAADLLDQIRARTGLRFEIVRTTTVEQMINAVEQGKADLIGAMNRQRLLMHDLDSTRPYMEVAFATITRNSTSGPARLAELNGRKLALTRGYLLTDYLGEKHPGIHLVEQDSLLDTLSAVARGDADGAVMSTIVAEYYIRRMFSDQLRISEIIDIPQESIAFGVKKENRLLRSILDKATAAIPPDELSTLVRQRWRSNVEISGPREPLDLGLIYRIAGAAALLLLFFLAWIIYLRRQMDLRRRAERALSDQFSLMEALVNGTPHPIYVRDRDGRLLMCNDNYLEALHLRREDVIGRLPPVTKLGCEEERKTLLADYRKVTESGSALRCDRQLYSLGGPLSIYHWIEPYRDFQGEIKGVVSGWIDISERLRLVRDLQSAKERADAANRAKSTFLATMSHEIRTPMNAIIGMLELALERADRGEFDRGAIEVAHGSARDLLDLIGNILDIARIESGRLNLSPVRANLREQTEAVVRVFDGLARQKNLRLSLDFDRRAGVDVLVDPVRFRQILANLVGNAIKFTEAGEVSIEIQAEPGPDKRLDIQLRVKDTGPGMAHEDQARAFQPFHQGPEGTASGGTGLGLVICRTLCEMMGGSIQLESEPGHGTRISVALSLLELAPLPPRPRQEIPVEALETQSPLRVLVVDDNPANRELLKQQLEHLGHRVIEAEHGKDGLKRWKPGRFDLVISDCNMPVMDGYALARAIREREARCGGTRIPIIGYTANAQQEEHERCRRAGMDACLFKPISLRQLSQQLAMLEEQPLSAMPVAKTGGLLDERNPELRQHFLETLLNANRKDLEQLRGHLAAGEWQEVAATAHKIKGAARIVHAEALCQSCEALEAAWNDERPFAELAGLAERLAEEVERLEGQLLEACE</sequence>
<evidence type="ECO:0000313" key="17">
    <source>
        <dbReference type="Proteomes" id="UP000218554"/>
    </source>
</evidence>
<dbReference type="OrthoDB" id="9797243at2"/>
<dbReference type="Pfam" id="PF00512">
    <property type="entry name" value="HisKA"/>
    <property type="match status" value="1"/>
</dbReference>
<dbReference type="FunFam" id="3.30.565.10:FF:000010">
    <property type="entry name" value="Sensor histidine kinase RcsC"/>
    <property type="match status" value="1"/>
</dbReference>
<dbReference type="EMBL" id="AP014862">
    <property type="protein sequence ID" value="BAU76309.1"/>
    <property type="molecule type" value="Genomic_DNA"/>
</dbReference>
<dbReference type="Pfam" id="PF00497">
    <property type="entry name" value="SBP_bac_3"/>
    <property type="match status" value="2"/>
</dbReference>
<keyword evidence="6" id="KW-0597">Phosphoprotein</keyword>
<comment type="subcellular location">
    <subcellularLocation>
        <location evidence="2">Cell inner membrane</location>
        <topology evidence="2">Multi-pass membrane protein</topology>
    </subcellularLocation>
</comment>
<evidence type="ECO:0000256" key="8">
    <source>
        <dbReference type="ARBA" id="ARBA00022692"/>
    </source>
</evidence>
<dbReference type="InterPro" id="IPR001789">
    <property type="entry name" value="Sig_transdc_resp-reg_receiver"/>
</dbReference>
<dbReference type="Pfam" id="PF01627">
    <property type="entry name" value="Hpt"/>
    <property type="match status" value="1"/>
</dbReference>
<dbReference type="Gene3D" id="1.20.120.160">
    <property type="entry name" value="HPT domain"/>
    <property type="match status" value="1"/>
</dbReference>
<dbReference type="PANTHER" id="PTHR43047">
    <property type="entry name" value="TWO-COMPONENT HISTIDINE PROTEIN KINASE"/>
    <property type="match status" value="1"/>
</dbReference>
<keyword evidence="12" id="KW-0067">ATP-binding</keyword>
<dbReference type="SMART" id="SM00073">
    <property type="entry name" value="HPT"/>
    <property type="match status" value="1"/>
</dbReference>
<dbReference type="CDD" id="cd00088">
    <property type="entry name" value="HPT"/>
    <property type="match status" value="1"/>
</dbReference>
<keyword evidence="8" id="KW-0812">Transmembrane</keyword>
<keyword evidence="4" id="KW-1003">Cell membrane</keyword>
<keyword evidence="10" id="KW-0547">Nucleotide-binding</keyword>
<keyword evidence="17" id="KW-1185">Reference proteome</keyword>
<evidence type="ECO:0000256" key="6">
    <source>
        <dbReference type="ARBA" id="ARBA00022553"/>
    </source>
</evidence>
<dbReference type="SMART" id="SM00448">
    <property type="entry name" value="REC"/>
    <property type="match status" value="1"/>
</dbReference>
<dbReference type="SMART" id="SM00091">
    <property type="entry name" value="PAS"/>
    <property type="match status" value="1"/>
</dbReference>
<evidence type="ECO:0000256" key="14">
    <source>
        <dbReference type="ARBA" id="ARBA00023012"/>
    </source>
</evidence>
<evidence type="ECO:0000256" key="9">
    <source>
        <dbReference type="ARBA" id="ARBA00022729"/>
    </source>
</evidence>
<dbReference type="PROSITE" id="PS50109">
    <property type="entry name" value="HIS_KIN"/>
    <property type="match status" value="1"/>
</dbReference>
<dbReference type="GO" id="GO:0005524">
    <property type="term" value="F:ATP binding"/>
    <property type="evidence" value="ECO:0007669"/>
    <property type="project" value="UniProtKB-KW"/>
</dbReference>
<dbReference type="CDD" id="cd16922">
    <property type="entry name" value="HATPase_EvgS-ArcB-TorS-like"/>
    <property type="match status" value="1"/>
</dbReference>
<reference evidence="17" key="1">
    <citation type="submission" date="2015-05" db="EMBL/GenBank/DDBJ databases">
        <title>Draft genome sequencing of a biphenyl-degrading bacterium, Pseudomonas balearica KF707 (=NBRC110670).</title>
        <authorList>
            <person name="Kimura N."/>
            <person name="Hirose J."/>
            <person name="Watanabe T."/>
            <person name="Suenaga H."/>
            <person name="Fujihara H."/>
            <person name="Noguchi M."/>
            <person name="Hashimoto M."/>
            <person name="Shimodaira J."/>
            <person name="Tsuchikane K."/>
            <person name="Hosoyama A."/>
            <person name="Yamazoe A."/>
            <person name="Fujita N."/>
            <person name="Furukawa K."/>
        </authorList>
    </citation>
    <scope>NUCLEOTIDE SEQUENCE [LARGE SCALE GENOMIC DNA]</scope>
    <source>
        <strain evidence="17">DSM 10086 / NBRC 110670 / KF707</strain>
    </source>
</reference>
<keyword evidence="13" id="KW-1133">Transmembrane helix</keyword>
<reference evidence="16 17" key="2">
    <citation type="journal article" date="2017" name="Int. J. Syst. Evol. Microbiol.">
        <title>Pseudomonas furukawaii sp. nov., a polychlorinated biphenyl-degrading bacterium isolated from biphenyl-contaminated soil in Japan.</title>
        <authorList>
            <person name="Kimura N."/>
            <person name="Watanabe T."/>
            <person name="Suenaga H."/>
            <person name="Fujihara H."/>
            <person name="Futagami T."/>
            <person name="Goto M."/>
            <person name="Hanada S."/>
            <person name="Hirose J."/>
        </authorList>
    </citation>
    <scope>NUCLEOTIDE SEQUENCE [LARGE SCALE GENOMIC DNA]</scope>
    <source>
        <strain evidence="17">DSM 10086 / NBRC 110670 / KF707</strain>
    </source>
</reference>
<dbReference type="Gene3D" id="3.40.50.2300">
    <property type="match status" value="1"/>
</dbReference>
<keyword evidence="9" id="KW-0732">Signal</keyword>
<name>L8MHJ1_METFU</name>
<dbReference type="InterPro" id="IPR036641">
    <property type="entry name" value="HPT_dom_sf"/>
</dbReference>
<accession>A0A143SW89</accession>
<dbReference type="CDD" id="cd00082">
    <property type="entry name" value="HisKA"/>
    <property type="match status" value="1"/>
</dbReference>
<evidence type="ECO:0000256" key="1">
    <source>
        <dbReference type="ARBA" id="ARBA00000085"/>
    </source>
</evidence>
<evidence type="ECO:0000256" key="2">
    <source>
        <dbReference type="ARBA" id="ARBA00004429"/>
    </source>
</evidence>
<dbReference type="InterPro" id="IPR008207">
    <property type="entry name" value="Sig_transdc_His_kin_Hpt_dom"/>
</dbReference>
<keyword evidence="14" id="KW-0902">Two-component regulatory system</keyword>
<proteinExistence type="predicted"/>
<dbReference type="InterPro" id="IPR003661">
    <property type="entry name" value="HisK_dim/P_dom"/>
</dbReference>
<dbReference type="AlphaFoldDB" id="L8MHJ1"/>
<dbReference type="RefSeq" id="WP_003451521.1">
    <property type="nucleotide sequence ID" value="NZ_AJMR01000133.1"/>
</dbReference>
<dbReference type="InterPro" id="IPR004358">
    <property type="entry name" value="Sig_transdc_His_kin-like_C"/>
</dbReference>
<keyword evidence="7" id="KW-0808">Transferase</keyword>
<keyword evidence="11" id="KW-0418">Kinase</keyword>
<evidence type="ECO:0000256" key="15">
    <source>
        <dbReference type="ARBA" id="ARBA00023136"/>
    </source>
</evidence>
<dbReference type="PROSITE" id="PS50110">
    <property type="entry name" value="RESPONSE_REGULATORY"/>
    <property type="match status" value="1"/>
</dbReference>
<protein>
    <recommendedName>
        <fullName evidence="3">histidine kinase</fullName>
        <ecNumber evidence="3">2.7.13.3</ecNumber>
    </recommendedName>
</protein>
<dbReference type="SUPFAM" id="SSF52172">
    <property type="entry name" value="CheY-like"/>
    <property type="match status" value="1"/>
</dbReference>
<dbReference type="PRINTS" id="PR00344">
    <property type="entry name" value="BCTRLSENSOR"/>
</dbReference>
<dbReference type="SUPFAM" id="SSF55874">
    <property type="entry name" value="ATPase domain of HSP90 chaperone/DNA topoisomerase II/histidine kinase"/>
    <property type="match status" value="1"/>
</dbReference>
<dbReference type="Pfam" id="PF00072">
    <property type="entry name" value="Response_reg"/>
    <property type="match status" value="1"/>
</dbReference>
<dbReference type="GO" id="GO:0005886">
    <property type="term" value="C:plasma membrane"/>
    <property type="evidence" value="ECO:0007669"/>
    <property type="project" value="UniProtKB-SubCell"/>
</dbReference>
<dbReference type="InterPro" id="IPR036097">
    <property type="entry name" value="HisK_dim/P_sf"/>
</dbReference>
<dbReference type="GO" id="GO:0000155">
    <property type="term" value="F:phosphorelay sensor kinase activity"/>
    <property type="evidence" value="ECO:0007669"/>
    <property type="project" value="InterPro"/>
</dbReference>
<dbReference type="InterPro" id="IPR011006">
    <property type="entry name" value="CheY-like_superfamily"/>
</dbReference>
<dbReference type="Pfam" id="PF02518">
    <property type="entry name" value="HATPase_c"/>
    <property type="match status" value="1"/>
</dbReference>
<dbReference type="InterPro" id="IPR049870">
    <property type="entry name" value="BvgS-like_periplasmic1"/>
</dbReference>
<dbReference type="Gene3D" id="3.40.190.10">
    <property type="entry name" value="Periplasmic binding protein-like II"/>
    <property type="match status" value="4"/>
</dbReference>
<dbReference type="CDD" id="cd13707">
    <property type="entry name" value="PBP2_BvgS_D2"/>
    <property type="match status" value="1"/>
</dbReference>
<dbReference type="InterPro" id="IPR049871">
    <property type="entry name" value="BvgS-like_periplasmic2"/>
</dbReference>
<evidence type="ECO:0000256" key="3">
    <source>
        <dbReference type="ARBA" id="ARBA00012438"/>
    </source>
</evidence>
<evidence type="ECO:0000256" key="10">
    <source>
        <dbReference type="ARBA" id="ARBA00022741"/>
    </source>
</evidence>
<dbReference type="SMART" id="SM00387">
    <property type="entry name" value="HATPase_c"/>
    <property type="match status" value="1"/>
</dbReference>
<dbReference type="SUPFAM" id="SSF55785">
    <property type="entry name" value="PYP-like sensor domain (PAS domain)"/>
    <property type="match status" value="1"/>
</dbReference>
<gene>
    <name evidence="16" type="ORF">KF707C_46210</name>
</gene>
<dbReference type="Gene3D" id="1.10.287.130">
    <property type="match status" value="1"/>
</dbReference>
<dbReference type="PROSITE" id="PS50112">
    <property type="entry name" value="PAS"/>
    <property type="match status" value="1"/>
</dbReference>
<dbReference type="CDD" id="cd00130">
    <property type="entry name" value="PAS"/>
    <property type="match status" value="1"/>
</dbReference>
<dbReference type="SMART" id="SM00062">
    <property type="entry name" value="PBPb"/>
    <property type="match status" value="2"/>
</dbReference>
<evidence type="ECO:0000256" key="13">
    <source>
        <dbReference type="ARBA" id="ARBA00022989"/>
    </source>
</evidence>
<evidence type="ECO:0000256" key="11">
    <source>
        <dbReference type="ARBA" id="ARBA00022777"/>
    </source>
</evidence>
<keyword evidence="15" id="KW-0472">Membrane</keyword>
<dbReference type="eggNOG" id="COG0834">
    <property type="taxonomic scope" value="Bacteria"/>
</dbReference>
<dbReference type="InterPro" id="IPR035965">
    <property type="entry name" value="PAS-like_dom_sf"/>
</dbReference>
<dbReference type="InterPro" id="IPR001638">
    <property type="entry name" value="Solute-binding_3/MltF_N"/>
</dbReference>
<accession>L8MHJ1</accession>
<dbReference type="GO" id="GO:0006355">
    <property type="term" value="P:regulation of DNA-templated transcription"/>
    <property type="evidence" value="ECO:0007669"/>
    <property type="project" value="InterPro"/>
</dbReference>
<evidence type="ECO:0000256" key="4">
    <source>
        <dbReference type="ARBA" id="ARBA00022475"/>
    </source>
</evidence>
<evidence type="ECO:0000256" key="5">
    <source>
        <dbReference type="ARBA" id="ARBA00022519"/>
    </source>
</evidence>
<evidence type="ECO:0000256" key="12">
    <source>
        <dbReference type="ARBA" id="ARBA00022840"/>
    </source>
</evidence>